<feature type="transmembrane region" description="Helical" evidence="1">
    <location>
        <begin position="275"/>
        <end position="292"/>
    </location>
</feature>
<dbReference type="Proteomes" id="UP000236163">
    <property type="component" value="Unassembled WGS sequence"/>
</dbReference>
<keyword evidence="1" id="KW-0472">Membrane</keyword>
<feature type="transmembrane region" description="Helical" evidence="1">
    <location>
        <begin position="153"/>
        <end position="174"/>
    </location>
</feature>
<feature type="chain" id="PRO_5030049918" evidence="2">
    <location>
        <begin position="21"/>
        <end position="325"/>
    </location>
</feature>
<feature type="transmembrane region" description="Helical" evidence="1">
    <location>
        <begin position="299"/>
        <end position="320"/>
    </location>
</feature>
<feature type="transmembrane region" description="Helical" evidence="1">
    <location>
        <begin position="129"/>
        <end position="147"/>
    </location>
</feature>
<evidence type="ECO:0000313" key="3">
    <source>
        <dbReference type="EMBL" id="PNO35548.1"/>
    </source>
</evidence>
<feature type="transmembrane region" description="Helical" evidence="1">
    <location>
        <begin position="252"/>
        <end position="269"/>
    </location>
</feature>
<gene>
    <name evidence="3" type="ORF">RK55_021925</name>
</gene>
<keyword evidence="1" id="KW-1133">Transmembrane helix</keyword>
<accession>A0A2K0JJU6</accession>
<name>A0A2K0JJU6_SALHO</name>
<feature type="signal peptide" evidence="2">
    <location>
        <begin position="1"/>
        <end position="20"/>
    </location>
</feature>
<reference evidence="4" key="1">
    <citation type="submission" date="2017-12" db="EMBL/GenBank/DDBJ databases">
        <title>FDA dAtabase for Regulatory Grade micrObial Sequences (FDA-ARGOS): Supporting development and validation of Infectious Disease Dx tests.</title>
        <authorList>
            <person name="Sichtig H."/>
            <person name="Tallon L."/>
            <person name="Sadzewicz L."/>
            <person name="Sengamalay N."/>
            <person name="Nagaraj S."/>
            <person name="Vavikolanu K."/>
            <person name="Aluvathingal J."/>
            <person name="Nadendla S."/>
            <person name="Pirone D.C."/>
            <person name="Hoffman M."/>
            <person name="Muruvanda T."/>
            <person name="Allard M."/>
            <person name="Evans P."/>
        </authorList>
    </citation>
    <scope>NUCLEOTIDE SEQUENCE [LARGE SCALE GENOMIC DNA]</scope>
    <source>
        <strain evidence="4">FDAARGOS_55</strain>
    </source>
</reference>
<protein>
    <submittedName>
        <fullName evidence="3">Polymerase</fullName>
    </submittedName>
</protein>
<dbReference type="EMBL" id="JWSP02000004">
    <property type="protein sequence ID" value="PNO35548.1"/>
    <property type="molecule type" value="Genomic_DNA"/>
</dbReference>
<evidence type="ECO:0000256" key="2">
    <source>
        <dbReference type="SAM" id="SignalP"/>
    </source>
</evidence>
<evidence type="ECO:0000256" key="1">
    <source>
        <dbReference type="SAM" id="Phobius"/>
    </source>
</evidence>
<sequence>MFKKKSIFVFLGLLSSILLALPLAMQGGFEDSLIYYSQADYIWSYGLYDGLRAIYIQTNKFEPAMGLLFFIEGFIFTEKFYFLLLNLTLVNFITVLIYIKINEESNASISFIYAILLLSTYYIFSNNIYVWRTIISLYFFILFVFSNSKSCKVIFFSLGFLFHYSFLLFYFCYIICKFNKSSLKVFLIYAFLFSLFISNALNFLSYFSFFVSGGQLTIFLDKGSDSIKRIIIGVSFLIILIMVKVDKKSYSWSLYKLSLFFCILSIALYQNWQLSWRIFVPAATLGSAIVLANIRKDNIIPFLGVVLSTIPTMRIIYNLLYLGHP</sequence>
<keyword evidence="2" id="KW-0732">Signal</keyword>
<evidence type="ECO:0000313" key="4">
    <source>
        <dbReference type="Proteomes" id="UP000236163"/>
    </source>
</evidence>
<feature type="transmembrane region" description="Helical" evidence="1">
    <location>
        <begin position="186"/>
        <end position="207"/>
    </location>
</feature>
<proteinExistence type="predicted"/>
<feature type="transmembrane region" description="Helical" evidence="1">
    <location>
        <begin position="107"/>
        <end position="124"/>
    </location>
</feature>
<keyword evidence="1" id="KW-0812">Transmembrane</keyword>
<organism evidence="3 4">
    <name type="scientific">Salmonella enterica subsp. houtenae serovar 50:g,z51:-</name>
    <dbReference type="NCBI Taxonomy" id="1173947"/>
    <lineage>
        <taxon>Bacteria</taxon>
        <taxon>Pseudomonadati</taxon>
        <taxon>Pseudomonadota</taxon>
        <taxon>Gammaproteobacteria</taxon>
        <taxon>Enterobacterales</taxon>
        <taxon>Enterobacteriaceae</taxon>
        <taxon>Salmonella</taxon>
    </lineage>
</organism>
<feature type="transmembrane region" description="Helical" evidence="1">
    <location>
        <begin position="80"/>
        <end position="101"/>
    </location>
</feature>
<comment type="caution">
    <text evidence="3">The sequence shown here is derived from an EMBL/GenBank/DDBJ whole genome shotgun (WGS) entry which is preliminary data.</text>
</comment>
<dbReference type="AlphaFoldDB" id="A0A2K0JJU6"/>